<keyword evidence="2" id="KW-1185">Reference proteome</keyword>
<dbReference type="AlphaFoldDB" id="A0A7G9RYP7"/>
<dbReference type="Gene3D" id="3.40.50.10320">
    <property type="entry name" value="LmbE-like"/>
    <property type="match status" value="1"/>
</dbReference>
<sequence length="230" mass="26260">MKRYKRIVTVGAHPLDAELMGGPMSIVMNRFGAKSTFVHVTTGRLEKKDATQEELDAYQTKLIGQIDAVAQGMDCDVVRLDYKSSNMPSEQDFIQEMMEYLEREQPDLVITHHIGTMHDRHYYTHKTVTAAVKRLRAKGVEMDLLYGENLEDLVGFVPTKYLEMSDSDVDTWFTALKKYDLFRGEISIVPYEAYYTTMGKVRGLESSCPNFVKAYMHAGLIDYTINTKGE</sequence>
<dbReference type="InterPro" id="IPR003737">
    <property type="entry name" value="GlcNAc_PI_deacetylase-related"/>
</dbReference>
<organism evidence="1 2">
    <name type="scientific">Erysipelothrix inopinata</name>
    <dbReference type="NCBI Taxonomy" id="225084"/>
    <lineage>
        <taxon>Bacteria</taxon>
        <taxon>Bacillati</taxon>
        <taxon>Bacillota</taxon>
        <taxon>Erysipelotrichia</taxon>
        <taxon>Erysipelotrichales</taxon>
        <taxon>Erysipelotrichaceae</taxon>
        <taxon>Erysipelothrix</taxon>
    </lineage>
</organism>
<evidence type="ECO:0000313" key="2">
    <source>
        <dbReference type="Proteomes" id="UP000515928"/>
    </source>
</evidence>
<dbReference type="EMBL" id="CP060715">
    <property type="protein sequence ID" value="QNN60722.1"/>
    <property type="molecule type" value="Genomic_DNA"/>
</dbReference>
<name>A0A7G9RYP7_9FIRM</name>
<accession>A0A7G9RYP7</accession>
<proteinExistence type="predicted"/>
<dbReference type="InterPro" id="IPR024078">
    <property type="entry name" value="LmbE-like_dom_sf"/>
</dbReference>
<protein>
    <submittedName>
        <fullName evidence="1">PIG-L family deacetylase</fullName>
    </submittedName>
</protein>
<dbReference type="RefSeq" id="WP_187533845.1">
    <property type="nucleotide sequence ID" value="NZ_CBCSHU010000023.1"/>
</dbReference>
<dbReference type="KEGG" id="eio:H9L01_10215"/>
<reference evidence="1 2" key="1">
    <citation type="submission" date="2020-08" db="EMBL/GenBank/DDBJ databases">
        <title>Genome sequence of Erysipelothrix inopinata DSM 15511T.</title>
        <authorList>
            <person name="Hyun D.-W."/>
            <person name="Bae J.-W."/>
        </authorList>
    </citation>
    <scope>NUCLEOTIDE SEQUENCE [LARGE SCALE GENOMIC DNA]</scope>
    <source>
        <strain evidence="1 2">DSM 15511</strain>
    </source>
</reference>
<evidence type="ECO:0000313" key="1">
    <source>
        <dbReference type="EMBL" id="QNN60722.1"/>
    </source>
</evidence>
<gene>
    <name evidence="1" type="ORF">H9L01_10215</name>
</gene>
<dbReference type="Pfam" id="PF02585">
    <property type="entry name" value="PIG-L"/>
    <property type="match status" value="1"/>
</dbReference>
<dbReference type="SUPFAM" id="SSF102588">
    <property type="entry name" value="LmbE-like"/>
    <property type="match status" value="1"/>
</dbReference>
<dbReference type="Proteomes" id="UP000515928">
    <property type="component" value="Chromosome"/>
</dbReference>